<feature type="region of interest" description="Disordered" evidence="1">
    <location>
        <begin position="1"/>
        <end position="20"/>
    </location>
</feature>
<organism evidence="2 3">
    <name type="scientific">Crenichthys baileyi</name>
    <name type="common">White River springfish</name>
    <dbReference type="NCBI Taxonomy" id="28760"/>
    <lineage>
        <taxon>Eukaryota</taxon>
        <taxon>Metazoa</taxon>
        <taxon>Chordata</taxon>
        <taxon>Craniata</taxon>
        <taxon>Vertebrata</taxon>
        <taxon>Euteleostomi</taxon>
        <taxon>Actinopterygii</taxon>
        <taxon>Neopterygii</taxon>
        <taxon>Teleostei</taxon>
        <taxon>Neoteleostei</taxon>
        <taxon>Acanthomorphata</taxon>
        <taxon>Ovalentaria</taxon>
        <taxon>Atherinomorphae</taxon>
        <taxon>Cyprinodontiformes</taxon>
        <taxon>Goodeidae</taxon>
        <taxon>Crenichthys</taxon>
    </lineage>
</organism>
<name>A0AAV9SD20_9TELE</name>
<feature type="compositionally biased region" description="Basic and acidic residues" evidence="1">
    <location>
        <begin position="11"/>
        <end position="20"/>
    </location>
</feature>
<sequence>MVNDSLSLPQSEDRSGSARFDYHITSRSTCHACTPPNAFHRSEESARAARWSVSLSFRGLRNSPQNHHPHPQVSDESPTL</sequence>
<comment type="caution">
    <text evidence="2">The sequence shown here is derived from an EMBL/GenBank/DDBJ whole genome shotgun (WGS) entry which is preliminary data.</text>
</comment>
<accession>A0AAV9SD20</accession>
<dbReference type="Proteomes" id="UP001311232">
    <property type="component" value="Unassembled WGS sequence"/>
</dbReference>
<evidence type="ECO:0000256" key="1">
    <source>
        <dbReference type="SAM" id="MobiDB-lite"/>
    </source>
</evidence>
<feature type="compositionally biased region" description="Polar residues" evidence="1">
    <location>
        <begin position="1"/>
        <end position="10"/>
    </location>
</feature>
<gene>
    <name evidence="2" type="ORF">CRENBAI_004083</name>
</gene>
<proteinExistence type="predicted"/>
<evidence type="ECO:0000313" key="3">
    <source>
        <dbReference type="Proteomes" id="UP001311232"/>
    </source>
</evidence>
<protein>
    <submittedName>
        <fullName evidence="2">Uncharacterized protein</fullName>
    </submittedName>
</protein>
<dbReference type="EMBL" id="JAHHUM010000590">
    <property type="protein sequence ID" value="KAK5619008.1"/>
    <property type="molecule type" value="Genomic_DNA"/>
</dbReference>
<feature type="region of interest" description="Disordered" evidence="1">
    <location>
        <begin position="59"/>
        <end position="80"/>
    </location>
</feature>
<dbReference type="AlphaFoldDB" id="A0AAV9SD20"/>
<reference evidence="2 3" key="1">
    <citation type="submission" date="2021-06" db="EMBL/GenBank/DDBJ databases">
        <authorList>
            <person name="Palmer J.M."/>
        </authorList>
    </citation>
    <scope>NUCLEOTIDE SEQUENCE [LARGE SCALE GENOMIC DNA]</scope>
    <source>
        <strain evidence="2 3">MEX-2019</strain>
        <tissue evidence="2">Muscle</tissue>
    </source>
</reference>
<evidence type="ECO:0000313" key="2">
    <source>
        <dbReference type="EMBL" id="KAK5619008.1"/>
    </source>
</evidence>
<keyword evidence="3" id="KW-1185">Reference proteome</keyword>